<reference evidence="1" key="1">
    <citation type="submission" date="2020-05" db="EMBL/GenBank/DDBJ databases">
        <authorList>
            <person name="Chiriac C."/>
            <person name="Salcher M."/>
            <person name="Ghai R."/>
            <person name="Kavagutti S V."/>
        </authorList>
    </citation>
    <scope>NUCLEOTIDE SEQUENCE</scope>
</reference>
<dbReference type="AlphaFoldDB" id="A0A6J6G8U3"/>
<protein>
    <submittedName>
        <fullName evidence="1">Unannotated protein</fullName>
    </submittedName>
</protein>
<sequence>MRIAASSARPSCWNDSAWSSATPPIVAVTPDGRSTESRASFTAAVAAVRSSLDGVTATVDERTPRSVVRVAAVFSIEMVATDDSATSSPRGDAMVKALSSSTVVGAFDAMTMTLIVTSSITIWVTADGLMMLDSVLLIPVSVRNSRAAAARSMSIEMNSSTSERELSTSSAAPEFVIASKILVVTSLRVSSDGALIVTSILVEPNAAPPPPAREIVPLDGMDSSWRVTSACTASASTSGESEIVTWYVMSPEPPNRAARRLPPPTVVWTLSIPSIARRSFSASSAMATLPSRVSPAGTVCRRVTVV</sequence>
<organism evidence="1">
    <name type="scientific">freshwater metagenome</name>
    <dbReference type="NCBI Taxonomy" id="449393"/>
    <lineage>
        <taxon>unclassified sequences</taxon>
        <taxon>metagenomes</taxon>
        <taxon>ecological metagenomes</taxon>
    </lineage>
</organism>
<name>A0A6J6G8U3_9ZZZZ</name>
<dbReference type="EMBL" id="CAEZUE010000093">
    <property type="protein sequence ID" value="CAB4595495.1"/>
    <property type="molecule type" value="Genomic_DNA"/>
</dbReference>
<proteinExistence type="predicted"/>
<gene>
    <name evidence="1" type="ORF">UFOPK1788_00764</name>
</gene>
<evidence type="ECO:0000313" key="1">
    <source>
        <dbReference type="EMBL" id="CAB4595495.1"/>
    </source>
</evidence>
<accession>A0A6J6G8U3</accession>